<feature type="transmembrane region" description="Helical" evidence="7">
    <location>
        <begin position="304"/>
        <end position="326"/>
    </location>
</feature>
<evidence type="ECO:0000256" key="6">
    <source>
        <dbReference type="ARBA" id="ARBA00023136"/>
    </source>
</evidence>
<evidence type="ECO:0000256" key="4">
    <source>
        <dbReference type="ARBA" id="ARBA00022692"/>
    </source>
</evidence>
<dbReference type="GO" id="GO:0005886">
    <property type="term" value="C:plasma membrane"/>
    <property type="evidence" value="ECO:0007669"/>
    <property type="project" value="UniProtKB-SubCell"/>
</dbReference>
<keyword evidence="3" id="KW-1003">Cell membrane</keyword>
<feature type="transmembrane region" description="Helical" evidence="7">
    <location>
        <begin position="386"/>
        <end position="407"/>
    </location>
</feature>
<feature type="transmembrane region" description="Helical" evidence="7">
    <location>
        <begin position="84"/>
        <end position="106"/>
    </location>
</feature>
<protein>
    <submittedName>
        <fullName evidence="8">Sugar ABC transporter permease</fullName>
    </submittedName>
</protein>
<reference evidence="8" key="1">
    <citation type="submission" date="2021-03" db="EMBL/GenBank/DDBJ databases">
        <title>X isolated from Micromonospora tulbaghiae.</title>
        <authorList>
            <person name="Stennett H.L."/>
        </authorList>
    </citation>
    <scope>NUCLEOTIDE SEQUENCE</scope>
    <source>
        <strain evidence="8">28M1-20</strain>
    </source>
</reference>
<dbReference type="PANTHER" id="PTHR30193:SF37">
    <property type="entry name" value="INNER MEMBRANE ABC TRANSPORTER PERMEASE PROTEIN YCJO"/>
    <property type="match status" value="1"/>
</dbReference>
<feature type="transmembrane region" description="Helical" evidence="7">
    <location>
        <begin position="195"/>
        <end position="214"/>
    </location>
</feature>
<feature type="transmembrane region" description="Helical" evidence="7">
    <location>
        <begin position="159"/>
        <end position="183"/>
    </location>
</feature>
<feature type="transmembrane region" description="Helical" evidence="7">
    <location>
        <begin position="258"/>
        <end position="278"/>
    </location>
</feature>
<dbReference type="SUPFAM" id="SSF161098">
    <property type="entry name" value="MetI-like"/>
    <property type="match status" value="1"/>
</dbReference>
<feature type="transmembrane region" description="Helical" evidence="7">
    <location>
        <begin position="25"/>
        <end position="44"/>
    </location>
</feature>
<feature type="transmembrane region" description="Helical" evidence="7">
    <location>
        <begin position="517"/>
        <end position="539"/>
    </location>
</feature>
<evidence type="ECO:0000256" key="3">
    <source>
        <dbReference type="ARBA" id="ARBA00022475"/>
    </source>
</evidence>
<organism evidence="8 9">
    <name type="scientific">Micromonospora tulbaghiae</name>
    <dbReference type="NCBI Taxonomy" id="479978"/>
    <lineage>
        <taxon>Bacteria</taxon>
        <taxon>Bacillati</taxon>
        <taxon>Actinomycetota</taxon>
        <taxon>Actinomycetes</taxon>
        <taxon>Micromonosporales</taxon>
        <taxon>Micromonosporaceae</taxon>
        <taxon>Micromonospora</taxon>
    </lineage>
</organism>
<feature type="transmembrane region" description="Helical" evidence="7">
    <location>
        <begin position="353"/>
        <end position="374"/>
    </location>
</feature>
<keyword evidence="6 7" id="KW-0472">Membrane</keyword>
<evidence type="ECO:0000256" key="1">
    <source>
        <dbReference type="ARBA" id="ARBA00004651"/>
    </source>
</evidence>
<evidence type="ECO:0000313" key="9">
    <source>
        <dbReference type="Proteomes" id="UP000669887"/>
    </source>
</evidence>
<feature type="transmembrane region" description="Helical" evidence="7">
    <location>
        <begin position="419"/>
        <end position="440"/>
    </location>
</feature>
<feature type="transmembrane region" description="Helical" evidence="7">
    <location>
        <begin position="452"/>
        <end position="475"/>
    </location>
</feature>
<evidence type="ECO:0000313" key="8">
    <source>
        <dbReference type="EMBL" id="MBO4139785.1"/>
    </source>
</evidence>
<accession>A0AAW4JIE7</accession>
<feature type="transmembrane region" description="Helical" evidence="7">
    <location>
        <begin position="118"/>
        <end position="139"/>
    </location>
</feature>
<comment type="caution">
    <text evidence="8">The sequence shown here is derived from an EMBL/GenBank/DDBJ whole genome shotgun (WGS) entry which is preliminary data.</text>
</comment>
<dbReference type="InterPro" id="IPR035906">
    <property type="entry name" value="MetI-like_sf"/>
</dbReference>
<comment type="subcellular location">
    <subcellularLocation>
        <location evidence="1">Cell membrane</location>
        <topology evidence="1">Multi-pass membrane protein</topology>
    </subcellularLocation>
</comment>
<dbReference type="RefSeq" id="WP_208576703.1">
    <property type="nucleotide sequence ID" value="NZ_JAGFVQ010000008.1"/>
</dbReference>
<dbReference type="Proteomes" id="UP000669887">
    <property type="component" value="Unassembled WGS sequence"/>
</dbReference>
<keyword evidence="2" id="KW-0813">Transport</keyword>
<dbReference type="AlphaFoldDB" id="A0AAW4JIE7"/>
<dbReference type="InterPro" id="IPR051393">
    <property type="entry name" value="ABC_transporter_permease"/>
</dbReference>
<dbReference type="EMBL" id="JAGFVQ010000008">
    <property type="protein sequence ID" value="MBO4139785.1"/>
    <property type="molecule type" value="Genomic_DNA"/>
</dbReference>
<evidence type="ECO:0000256" key="5">
    <source>
        <dbReference type="ARBA" id="ARBA00022989"/>
    </source>
</evidence>
<keyword evidence="4 7" id="KW-0812">Transmembrane</keyword>
<keyword evidence="5 7" id="KW-1133">Transmembrane helix</keyword>
<sequence>MNQPAAPQATASVPPLTPPNRPGRALIGLALIVPAAIAWIWSYVLPTQSTVARSFQGDGPRGSGESVGTANYEAAFTSGFVGQVGLAVLLSLIPLAVALLAAPLLAVLADRAGRVARLVTRGVLALPLAAYAPVAVFLGRRAEHIENGTFTQELQSPRTLLVSALAQVTFGLVVAVAATLYLSALRRREPDQRPAPAMLAVGGLLGLSVLAAALQTYTAPYILTGGGPRGDDTATPVLTAAQTSFRTMRLGAGSATSTLLLVLLGLLGLAAVALILATRLRIEFDGWRDGPAVREAESYSGRRPLLVGLTAVALVVVLGVTVWASLPWLRNLSSDTGTLPRGVETANLFANTWVPPLLSTLVAVALAALAGFGIGALRPLGRYSELLLVPFAPWLFVGIGPLAIAGFERTMELGQLGLFLGLVPPTWLSVPALFVFTLLFRGQHERWRSGGGVGRTLLLPALPMLAVTASVTWLAHAQSPLWSMLVSRGPDSLTAPALVNMIASRAFGAGGELPLGLILPLPMLILFVLLFVALMVGYVDRLAIRVGRRSDADAPPVGSGEPVGKVTA</sequence>
<evidence type="ECO:0000256" key="2">
    <source>
        <dbReference type="ARBA" id="ARBA00022448"/>
    </source>
</evidence>
<evidence type="ECO:0000256" key="7">
    <source>
        <dbReference type="SAM" id="Phobius"/>
    </source>
</evidence>
<proteinExistence type="predicted"/>
<name>A0AAW4JIE7_9ACTN</name>
<dbReference type="PANTHER" id="PTHR30193">
    <property type="entry name" value="ABC TRANSPORTER PERMEASE PROTEIN"/>
    <property type="match status" value="1"/>
</dbReference>
<gene>
    <name evidence="8" type="ORF">J5U46_06450</name>
</gene>